<keyword evidence="1" id="KW-0472">Membrane</keyword>
<accession>A0A0A9CSZ4</accession>
<dbReference type="AlphaFoldDB" id="A0A0A9CSZ4"/>
<proteinExistence type="predicted"/>
<name>A0A0A9CSZ4_ARUDO</name>
<dbReference type="EMBL" id="GBRH01221380">
    <property type="protein sequence ID" value="JAD76515.1"/>
    <property type="molecule type" value="Transcribed_RNA"/>
</dbReference>
<organism evidence="2">
    <name type="scientific">Arundo donax</name>
    <name type="common">Giant reed</name>
    <name type="synonym">Donax arundinaceus</name>
    <dbReference type="NCBI Taxonomy" id="35708"/>
    <lineage>
        <taxon>Eukaryota</taxon>
        <taxon>Viridiplantae</taxon>
        <taxon>Streptophyta</taxon>
        <taxon>Embryophyta</taxon>
        <taxon>Tracheophyta</taxon>
        <taxon>Spermatophyta</taxon>
        <taxon>Magnoliopsida</taxon>
        <taxon>Liliopsida</taxon>
        <taxon>Poales</taxon>
        <taxon>Poaceae</taxon>
        <taxon>PACMAD clade</taxon>
        <taxon>Arundinoideae</taxon>
        <taxon>Arundineae</taxon>
        <taxon>Arundo</taxon>
    </lineage>
</organism>
<feature type="transmembrane region" description="Helical" evidence="1">
    <location>
        <begin position="6"/>
        <end position="23"/>
    </location>
</feature>
<reference evidence="2" key="1">
    <citation type="submission" date="2014-09" db="EMBL/GenBank/DDBJ databases">
        <authorList>
            <person name="Magalhaes I.L.F."/>
            <person name="Oliveira U."/>
            <person name="Santos F.R."/>
            <person name="Vidigal T.H.D.A."/>
            <person name="Brescovit A.D."/>
            <person name="Santos A.J."/>
        </authorList>
    </citation>
    <scope>NUCLEOTIDE SEQUENCE</scope>
    <source>
        <tissue evidence="2">Shoot tissue taken approximately 20 cm above the soil surface</tissue>
    </source>
</reference>
<dbReference type="EMBL" id="GBRH01221381">
    <property type="protein sequence ID" value="JAD76514.1"/>
    <property type="molecule type" value="Transcribed_RNA"/>
</dbReference>
<reference evidence="2" key="2">
    <citation type="journal article" date="2015" name="Data Brief">
        <title>Shoot transcriptome of the giant reed, Arundo donax.</title>
        <authorList>
            <person name="Barrero R.A."/>
            <person name="Guerrero F.D."/>
            <person name="Moolhuijzen P."/>
            <person name="Goolsby J.A."/>
            <person name="Tidwell J."/>
            <person name="Bellgard S.E."/>
            <person name="Bellgard M.I."/>
        </authorList>
    </citation>
    <scope>NUCLEOTIDE SEQUENCE</scope>
    <source>
        <tissue evidence="2">Shoot tissue taken approximately 20 cm above the soil surface</tissue>
    </source>
</reference>
<protein>
    <submittedName>
        <fullName evidence="2">Uncharacterized protein</fullName>
    </submittedName>
</protein>
<keyword evidence="1" id="KW-0812">Transmembrane</keyword>
<evidence type="ECO:0000256" key="1">
    <source>
        <dbReference type="SAM" id="Phobius"/>
    </source>
</evidence>
<sequence>MATSAAVNGIVLYYLISPWYLFLSVH</sequence>
<keyword evidence="1" id="KW-1133">Transmembrane helix</keyword>
<evidence type="ECO:0000313" key="2">
    <source>
        <dbReference type="EMBL" id="JAD76515.1"/>
    </source>
</evidence>